<gene>
    <name evidence="2" type="ORF">KL86DYS2_11260</name>
</gene>
<feature type="transmembrane region" description="Helical" evidence="1">
    <location>
        <begin position="228"/>
        <end position="247"/>
    </location>
</feature>
<organism evidence="2">
    <name type="scientific">uncultured Dysgonomonas sp</name>
    <dbReference type="NCBI Taxonomy" id="206096"/>
    <lineage>
        <taxon>Bacteria</taxon>
        <taxon>Pseudomonadati</taxon>
        <taxon>Bacteroidota</taxon>
        <taxon>Bacteroidia</taxon>
        <taxon>Bacteroidales</taxon>
        <taxon>Dysgonomonadaceae</taxon>
        <taxon>Dysgonomonas</taxon>
        <taxon>environmental samples</taxon>
    </lineage>
</organism>
<feature type="transmembrane region" description="Helical" evidence="1">
    <location>
        <begin position="27"/>
        <end position="44"/>
    </location>
</feature>
<dbReference type="AlphaFoldDB" id="A0A212JD51"/>
<name>A0A212JD51_9BACT</name>
<dbReference type="EMBL" id="FLUL01000001">
    <property type="protein sequence ID" value="SBV97370.1"/>
    <property type="molecule type" value="Genomic_DNA"/>
</dbReference>
<feature type="transmembrane region" description="Helical" evidence="1">
    <location>
        <begin position="50"/>
        <end position="70"/>
    </location>
</feature>
<evidence type="ECO:0000313" key="2">
    <source>
        <dbReference type="EMBL" id="SBV97370.1"/>
    </source>
</evidence>
<proteinExistence type="predicted"/>
<keyword evidence="1" id="KW-0812">Transmembrane</keyword>
<evidence type="ECO:0000256" key="1">
    <source>
        <dbReference type="SAM" id="Phobius"/>
    </source>
</evidence>
<keyword evidence="1" id="KW-0472">Membrane</keyword>
<feature type="transmembrane region" description="Helical" evidence="1">
    <location>
        <begin position="135"/>
        <end position="155"/>
    </location>
</feature>
<feature type="transmembrane region" description="Helical" evidence="1">
    <location>
        <begin position="100"/>
        <end position="123"/>
    </location>
</feature>
<sequence length="254" mass="29511">MDMSAVFNIERFWNLQKRELAMYWKQYLFIVCGIAAYYTIATVWESIDTGWLWNMLPPVYVAIIICSISFDKNLSDANSTFYFTLPVSTFERFLGLWIKYIVIIPLLVFGVSVCLDFISSLFVSTTHPVVKFSDWWDYHMLYAAQSVFLFGYACLKKRSFVKTLSLIAVFFIFIIIVSKIIISQFYPEVSYIRSSMDPISILSFNGYWIPEGDSSHFVATQATLLYDVAKYILAAIFPVGMWVLTYFKLRETEV</sequence>
<protein>
    <submittedName>
        <fullName evidence="2">Uncharacterized protein</fullName>
    </submittedName>
</protein>
<reference evidence="2" key="1">
    <citation type="submission" date="2016-04" db="EMBL/GenBank/DDBJ databases">
        <authorList>
            <person name="Evans L.H."/>
            <person name="Alamgir A."/>
            <person name="Owens N."/>
            <person name="Weber N.D."/>
            <person name="Virtaneva K."/>
            <person name="Barbian K."/>
            <person name="Babar A."/>
            <person name="Rosenke K."/>
        </authorList>
    </citation>
    <scope>NUCLEOTIDE SEQUENCE</scope>
    <source>
        <strain evidence="2">86-2</strain>
    </source>
</reference>
<feature type="transmembrane region" description="Helical" evidence="1">
    <location>
        <begin position="167"/>
        <end position="186"/>
    </location>
</feature>
<accession>A0A212JD51</accession>
<keyword evidence="1" id="KW-1133">Transmembrane helix</keyword>